<evidence type="ECO:0000259" key="23">
    <source>
        <dbReference type="PROSITE" id="PS50948"/>
    </source>
</evidence>
<dbReference type="PANTHER" id="PTHR47974">
    <property type="entry name" value="OS07G0415500 PROTEIN"/>
    <property type="match status" value="1"/>
</dbReference>
<dbReference type="InterPro" id="IPR003609">
    <property type="entry name" value="Pan_app"/>
</dbReference>
<comment type="catalytic activity">
    <reaction evidence="15 17">
        <text>L-threonyl-[protein] + ATP = O-phospho-L-threonyl-[protein] + ADP + H(+)</text>
        <dbReference type="Rhea" id="RHEA:46608"/>
        <dbReference type="Rhea" id="RHEA-COMP:11060"/>
        <dbReference type="Rhea" id="RHEA-COMP:11605"/>
        <dbReference type="ChEBI" id="CHEBI:15378"/>
        <dbReference type="ChEBI" id="CHEBI:30013"/>
        <dbReference type="ChEBI" id="CHEBI:30616"/>
        <dbReference type="ChEBI" id="CHEBI:61977"/>
        <dbReference type="ChEBI" id="CHEBI:456216"/>
        <dbReference type="EC" id="2.7.11.1"/>
    </reaction>
</comment>
<dbReference type="InterPro" id="IPR000719">
    <property type="entry name" value="Prot_kinase_dom"/>
</dbReference>
<feature type="binding site" evidence="18">
    <location>
        <position position="543"/>
    </location>
    <ligand>
        <name>ATP</name>
        <dbReference type="ChEBI" id="CHEBI:30616"/>
    </ligand>
</feature>
<evidence type="ECO:0000256" key="14">
    <source>
        <dbReference type="ARBA" id="ARBA00023180"/>
    </source>
</evidence>
<dbReference type="SMART" id="SM00220">
    <property type="entry name" value="S_TKc"/>
    <property type="match status" value="1"/>
</dbReference>
<keyword evidence="14" id="KW-0325">Glycoprotein</keyword>
<evidence type="ECO:0000256" key="16">
    <source>
        <dbReference type="ARBA" id="ARBA00048679"/>
    </source>
</evidence>
<dbReference type="Gene3D" id="2.90.10.10">
    <property type="entry name" value="Bulb-type lectin domain"/>
    <property type="match status" value="1"/>
</dbReference>
<evidence type="ECO:0000256" key="19">
    <source>
        <dbReference type="SAM" id="Phobius"/>
    </source>
</evidence>
<gene>
    <name evidence="24" type="ORF">RJT34_08579</name>
</gene>
<dbReference type="InterPro" id="IPR011009">
    <property type="entry name" value="Kinase-like_dom_sf"/>
</dbReference>
<evidence type="ECO:0000256" key="11">
    <source>
        <dbReference type="ARBA" id="ARBA00023136"/>
    </source>
</evidence>
<dbReference type="CDD" id="cd01098">
    <property type="entry name" value="PAN_AP_plant"/>
    <property type="match status" value="1"/>
</dbReference>
<dbReference type="SUPFAM" id="SSF51110">
    <property type="entry name" value="alpha-D-mannose-specific plant lectins"/>
    <property type="match status" value="1"/>
</dbReference>
<evidence type="ECO:0000256" key="15">
    <source>
        <dbReference type="ARBA" id="ARBA00047899"/>
    </source>
</evidence>
<dbReference type="InterPro" id="IPR001480">
    <property type="entry name" value="Bulb-type_lectin_dom"/>
</dbReference>
<name>A0AAN9K6H9_CLITE</name>
<keyword evidence="11 19" id="KW-0472">Membrane</keyword>
<dbReference type="Proteomes" id="UP001359559">
    <property type="component" value="Unassembled WGS sequence"/>
</dbReference>
<evidence type="ECO:0000256" key="12">
    <source>
        <dbReference type="ARBA" id="ARBA00023157"/>
    </source>
</evidence>
<evidence type="ECO:0000256" key="13">
    <source>
        <dbReference type="ARBA" id="ARBA00023170"/>
    </source>
</evidence>
<dbReference type="Pfam" id="PF01453">
    <property type="entry name" value="B_lectin"/>
    <property type="match status" value="1"/>
</dbReference>
<evidence type="ECO:0000313" key="25">
    <source>
        <dbReference type="Proteomes" id="UP001359559"/>
    </source>
</evidence>
<dbReference type="InterPro" id="IPR017441">
    <property type="entry name" value="Protein_kinase_ATP_BS"/>
</dbReference>
<comment type="similarity">
    <text evidence="17">Belongs to the protein kinase superfamily. Ser/Thr protein kinase family.</text>
</comment>
<proteinExistence type="inferred from homology"/>
<keyword evidence="5 19" id="KW-0812">Transmembrane</keyword>
<dbReference type="EC" id="2.7.11.1" evidence="17"/>
<keyword evidence="12" id="KW-1015">Disulfide bond</keyword>
<keyword evidence="25" id="KW-1185">Reference proteome</keyword>
<evidence type="ECO:0000256" key="20">
    <source>
        <dbReference type="SAM" id="SignalP"/>
    </source>
</evidence>
<dbReference type="PROSITE" id="PS50011">
    <property type="entry name" value="PROTEIN_KINASE_DOM"/>
    <property type="match status" value="1"/>
</dbReference>
<evidence type="ECO:0000313" key="24">
    <source>
        <dbReference type="EMBL" id="KAK7310826.1"/>
    </source>
</evidence>
<keyword evidence="9 17" id="KW-0067">ATP-binding</keyword>
<evidence type="ECO:0000256" key="2">
    <source>
        <dbReference type="ARBA" id="ARBA00022527"/>
    </source>
</evidence>
<dbReference type="Gene3D" id="3.30.200.20">
    <property type="entry name" value="Phosphorylase Kinase, domain 1"/>
    <property type="match status" value="1"/>
</dbReference>
<keyword evidence="3" id="KW-0245">EGF-like domain</keyword>
<dbReference type="PROSITE" id="PS00108">
    <property type="entry name" value="PROTEIN_KINASE_ST"/>
    <property type="match status" value="1"/>
</dbReference>
<feature type="signal peptide" evidence="20">
    <location>
        <begin position="1"/>
        <end position="22"/>
    </location>
</feature>
<keyword evidence="4 17" id="KW-0808">Transferase</keyword>
<dbReference type="FunFam" id="3.30.200.20:FF:000059">
    <property type="entry name" value="S-receptor-like serine/threonine-protein kinase"/>
    <property type="match status" value="1"/>
</dbReference>
<dbReference type="PROSITE" id="PS50948">
    <property type="entry name" value="PAN"/>
    <property type="match status" value="1"/>
</dbReference>
<dbReference type="PROSITE" id="PS00107">
    <property type="entry name" value="PROTEIN_KINASE_ATP"/>
    <property type="match status" value="1"/>
</dbReference>
<dbReference type="InterPro" id="IPR024171">
    <property type="entry name" value="SRK-like_kinase"/>
</dbReference>
<keyword evidence="6 20" id="KW-0732">Signal</keyword>
<evidence type="ECO:0000259" key="21">
    <source>
        <dbReference type="PROSITE" id="PS50011"/>
    </source>
</evidence>
<comment type="subcellular location">
    <subcellularLocation>
        <location evidence="1">Membrane</location>
        <topology evidence="1">Single-pass type I membrane protein</topology>
    </subcellularLocation>
</comment>
<feature type="domain" description="Apple" evidence="23">
    <location>
        <begin position="335"/>
        <end position="416"/>
    </location>
</feature>
<dbReference type="InterPro" id="IPR036426">
    <property type="entry name" value="Bulb-type_lectin_dom_sf"/>
</dbReference>
<evidence type="ECO:0000259" key="22">
    <source>
        <dbReference type="PROSITE" id="PS50927"/>
    </source>
</evidence>
<dbReference type="Gene3D" id="1.10.510.10">
    <property type="entry name" value="Transferase(Phosphotransferase) domain 1"/>
    <property type="match status" value="1"/>
</dbReference>
<keyword evidence="10 19" id="KW-1133">Transmembrane helix</keyword>
<evidence type="ECO:0000256" key="5">
    <source>
        <dbReference type="ARBA" id="ARBA00022692"/>
    </source>
</evidence>
<dbReference type="Pfam" id="PF00954">
    <property type="entry name" value="S_locus_glycop"/>
    <property type="match status" value="1"/>
</dbReference>
<evidence type="ECO:0000256" key="3">
    <source>
        <dbReference type="ARBA" id="ARBA00022536"/>
    </source>
</evidence>
<evidence type="ECO:0000256" key="1">
    <source>
        <dbReference type="ARBA" id="ARBA00004479"/>
    </source>
</evidence>
<keyword evidence="7 17" id="KW-0547">Nucleotide-binding</keyword>
<dbReference type="Pfam" id="PF00069">
    <property type="entry name" value="Pkinase"/>
    <property type="match status" value="1"/>
</dbReference>
<dbReference type="EMBL" id="JAYKXN010000002">
    <property type="protein sequence ID" value="KAK7310826.1"/>
    <property type="molecule type" value="Genomic_DNA"/>
</dbReference>
<organism evidence="24 25">
    <name type="scientific">Clitoria ternatea</name>
    <name type="common">Butterfly pea</name>
    <dbReference type="NCBI Taxonomy" id="43366"/>
    <lineage>
        <taxon>Eukaryota</taxon>
        <taxon>Viridiplantae</taxon>
        <taxon>Streptophyta</taxon>
        <taxon>Embryophyta</taxon>
        <taxon>Tracheophyta</taxon>
        <taxon>Spermatophyta</taxon>
        <taxon>Magnoliopsida</taxon>
        <taxon>eudicotyledons</taxon>
        <taxon>Gunneridae</taxon>
        <taxon>Pentapetalae</taxon>
        <taxon>rosids</taxon>
        <taxon>fabids</taxon>
        <taxon>Fabales</taxon>
        <taxon>Fabaceae</taxon>
        <taxon>Papilionoideae</taxon>
        <taxon>50 kb inversion clade</taxon>
        <taxon>NPAAA clade</taxon>
        <taxon>indigoferoid/millettioid clade</taxon>
        <taxon>Phaseoleae</taxon>
        <taxon>Clitoria</taxon>
    </lineage>
</organism>
<dbReference type="PANTHER" id="PTHR47974:SF3">
    <property type="entry name" value="RECEPTOR-LIKE SERINE_THREONINE-PROTEIN KINASE"/>
    <property type="match status" value="1"/>
</dbReference>
<dbReference type="FunFam" id="1.10.510.10:FF:000302">
    <property type="entry name" value="Serine/threonine-protein kinase"/>
    <property type="match status" value="1"/>
</dbReference>
<dbReference type="CDD" id="cd00028">
    <property type="entry name" value="B_lectin"/>
    <property type="match status" value="1"/>
</dbReference>
<dbReference type="GO" id="GO:0048544">
    <property type="term" value="P:recognition of pollen"/>
    <property type="evidence" value="ECO:0007669"/>
    <property type="project" value="InterPro"/>
</dbReference>
<protein>
    <recommendedName>
        <fullName evidence="17">Receptor-like serine/threonine-protein kinase</fullName>
        <ecNumber evidence="17">2.7.11.1</ecNumber>
    </recommendedName>
</protein>
<evidence type="ECO:0000256" key="17">
    <source>
        <dbReference type="PIRNR" id="PIRNR000641"/>
    </source>
</evidence>
<feature type="domain" description="Bulb-type lectin" evidence="22">
    <location>
        <begin position="23"/>
        <end position="148"/>
    </location>
</feature>
<evidence type="ECO:0000256" key="9">
    <source>
        <dbReference type="ARBA" id="ARBA00022840"/>
    </source>
</evidence>
<evidence type="ECO:0000256" key="7">
    <source>
        <dbReference type="ARBA" id="ARBA00022741"/>
    </source>
</evidence>
<evidence type="ECO:0000256" key="18">
    <source>
        <dbReference type="PROSITE-ProRule" id="PRU10141"/>
    </source>
</evidence>
<keyword evidence="2 17" id="KW-0723">Serine/threonine-protein kinase</keyword>
<dbReference type="InterPro" id="IPR000858">
    <property type="entry name" value="S_locus_glycoprot_dom"/>
</dbReference>
<feature type="domain" description="Protein kinase" evidence="21">
    <location>
        <begin position="515"/>
        <end position="808"/>
    </location>
</feature>
<dbReference type="PIRSF" id="PIRSF000641">
    <property type="entry name" value="SRK"/>
    <property type="match status" value="1"/>
</dbReference>
<dbReference type="SUPFAM" id="SSF56112">
    <property type="entry name" value="Protein kinase-like (PK-like)"/>
    <property type="match status" value="1"/>
</dbReference>
<evidence type="ECO:0000256" key="8">
    <source>
        <dbReference type="ARBA" id="ARBA00022777"/>
    </source>
</evidence>
<dbReference type="AlphaFoldDB" id="A0AAN9K6H9"/>
<dbReference type="GO" id="GO:0005524">
    <property type="term" value="F:ATP binding"/>
    <property type="evidence" value="ECO:0007669"/>
    <property type="project" value="UniProtKB-UniRule"/>
</dbReference>
<keyword evidence="8 17" id="KW-0418">Kinase</keyword>
<feature type="transmembrane region" description="Helical" evidence="19">
    <location>
        <begin position="456"/>
        <end position="479"/>
    </location>
</feature>
<feature type="chain" id="PRO_5042849302" description="Receptor-like serine/threonine-protein kinase" evidence="20">
    <location>
        <begin position="23"/>
        <end position="811"/>
    </location>
</feature>
<reference evidence="24 25" key="1">
    <citation type="submission" date="2024-01" db="EMBL/GenBank/DDBJ databases">
        <title>The genomes of 5 underutilized Papilionoideae crops provide insights into root nodulation and disease resistance.</title>
        <authorList>
            <person name="Yuan L."/>
        </authorList>
    </citation>
    <scope>NUCLEOTIDE SEQUENCE [LARGE SCALE GENOMIC DNA]</scope>
    <source>
        <strain evidence="24">LY-2023</strain>
        <tissue evidence="24">Leaf</tissue>
    </source>
</reference>
<dbReference type="GO" id="GO:0004674">
    <property type="term" value="F:protein serine/threonine kinase activity"/>
    <property type="evidence" value="ECO:0007669"/>
    <property type="project" value="UniProtKB-KW"/>
</dbReference>
<evidence type="ECO:0000256" key="4">
    <source>
        <dbReference type="ARBA" id="ARBA00022679"/>
    </source>
</evidence>
<dbReference type="InterPro" id="IPR008271">
    <property type="entry name" value="Ser/Thr_kinase_AS"/>
</dbReference>
<sequence>MAVTVIYTLSLILLSLHPSCSTFNSITQGSSLSVDDPKHVMLSPNGIFSAGFYAVGENAYSFAVWFSQPYTHNATVVWMANRDQPVNGKGSRLSLLHNGNLELNDADESHVWSTNTVSLSSSVQLLLNDTGNLILHETQDHGVVLWQSFDFPTDTLLPQQVFTRYAKLVSSRSDTNKSSGFYSLFFDNDNILRLLYDGPEVSGLYWPDPWLANWDAHRSGYNNSRVAVMDTLGNFSSSDDFTFLTSDYGNVLHRRLIIDHDGNIRVYSRRQGGDKWSITWQAKERPCSIHGICGPNSLCTYHRTYGLKCSCLPGYKMKSDGDWAYGCEPEFYDSCNKTESRFLFISNVELYGYDFRIMENYTLKQCQDLCLQLCNCMGIQYTYVFGPGTYTCYPKLQLQNAYRIPYFNADLYLKLPSNSSFAYEESKDEYNLACSRRKTQLKKAYDKSHGNSYVKFLFWFAGGVGGFETLCIFLVWFFLVRTKRRPYSGVDARVYNLAMTGFRKFSYSELKQATRGFSEEIGRGAGGVVYKGVLLDRRVAAVKRLEDANQGEEEFLAEVSSIGRLNHMNLIEMWGYCAEGKHRLLVYEYMEHGSLAENIKSNELDWAKRFDIALGTAKGLAYIHEECLEWILHCDVKPQNILLDSDYHPKVADFGLSKLRNRNDTKYSSFSRIRGTRGYMAPEWVFNLPITSKVDVYSYGIVVLEMISGKSATKDVDIDIETVDSGVEKQSLSLVMWLREKQKNNGGVWINEILDQSVEGGYEECKMEALARVALQCVEEEKDKRPTMSQVVEMLHKCSRENDNNPLIISQ</sequence>
<dbReference type="SMART" id="SM00473">
    <property type="entry name" value="PAN_AP"/>
    <property type="match status" value="1"/>
</dbReference>
<dbReference type="GO" id="GO:0016020">
    <property type="term" value="C:membrane"/>
    <property type="evidence" value="ECO:0007669"/>
    <property type="project" value="UniProtKB-SubCell"/>
</dbReference>
<comment type="caution">
    <text evidence="24">The sequence shown here is derived from an EMBL/GenBank/DDBJ whole genome shotgun (WGS) entry which is preliminary data.</text>
</comment>
<accession>A0AAN9K6H9</accession>
<dbReference type="SMART" id="SM00108">
    <property type="entry name" value="B_lectin"/>
    <property type="match status" value="1"/>
</dbReference>
<keyword evidence="13" id="KW-0675">Receptor</keyword>
<evidence type="ECO:0000256" key="10">
    <source>
        <dbReference type="ARBA" id="ARBA00022989"/>
    </source>
</evidence>
<comment type="catalytic activity">
    <reaction evidence="16 17">
        <text>L-seryl-[protein] + ATP = O-phospho-L-seryl-[protein] + ADP + H(+)</text>
        <dbReference type="Rhea" id="RHEA:17989"/>
        <dbReference type="Rhea" id="RHEA-COMP:9863"/>
        <dbReference type="Rhea" id="RHEA-COMP:11604"/>
        <dbReference type="ChEBI" id="CHEBI:15378"/>
        <dbReference type="ChEBI" id="CHEBI:29999"/>
        <dbReference type="ChEBI" id="CHEBI:30616"/>
        <dbReference type="ChEBI" id="CHEBI:83421"/>
        <dbReference type="ChEBI" id="CHEBI:456216"/>
        <dbReference type="EC" id="2.7.11.1"/>
    </reaction>
</comment>
<dbReference type="FunFam" id="2.90.10.10:FF:000017">
    <property type="entry name" value="Putative receptor protein kinase ZmPK1"/>
    <property type="match status" value="1"/>
</dbReference>
<dbReference type="PROSITE" id="PS50927">
    <property type="entry name" value="BULB_LECTIN"/>
    <property type="match status" value="1"/>
</dbReference>
<evidence type="ECO:0000256" key="6">
    <source>
        <dbReference type="ARBA" id="ARBA00022729"/>
    </source>
</evidence>
<dbReference type="CDD" id="cd14066">
    <property type="entry name" value="STKc_IRAK"/>
    <property type="match status" value="1"/>
</dbReference>